<dbReference type="GO" id="GO:0000175">
    <property type="term" value="F:3'-5'-RNA exonuclease activity"/>
    <property type="evidence" value="ECO:0007669"/>
    <property type="project" value="TreeGrafter"/>
</dbReference>
<feature type="region of interest" description="Disordered" evidence="1">
    <location>
        <begin position="77"/>
        <end position="135"/>
    </location>
</feature>
<evidence type="ECO:0000256" key="1">
    <source>
        <dbReference type="SAM" id="MobiDB-lite"/>
    </source>
</evidence>
<dbReference type="PANTHER" id="PTHR12121">
    <property type="entry name" value="CARBON CATABOLITE REPRESSOR PROTEIN 4"/>
    <property type="match status" value="1"/>
</dbReference>
<reference evidence="3 4" key="1">
    <citation type="submission" date="2024-01" db="EMBL/GenBank/DDBJ databases">
        <title>The genomes of 5 underutilized Papilionoideae crops provide insights into root nodulation and disease resistance.</title>
        <authorList>
            <person name="Yuan L."/>
        </authorList>
    </citation>
    <scope>NUCLEOTIDE SEQUENCE [LARGE SCALE GENOMIC DNA]</scope>
    <source>
        <strain evidence="3">LY-2023</strain>
        <tissue evidence="3">Leaf</tissue>
    </source>
</reference>
<dbReference type="Proteomes" id="UP001359559">
    <property type="component" value="Unassembled WGS sequence"/>
</dbReference>
<name>A0AAN9PDR5_CLITE</name>
<organism evidence="3 4">
    <name type="scientific">Clitoria ternatea</name>
    <name type="common">Butterfly pea</name>
    <dbReference type="NCBI Taxonomy" id="43366"/>
    <lineage>
        <taxon>Eukaryota</taxon>
        <taxon>Viridiplantae</taxon>
        <taxon>Streptophyta</taxon>
        <taxon>Embryophyta</taxon>
        <taxon>Tracheophyta</taxon>
        <taxon>Spermatophyta</taxon>
        <taxon>Magnoliopsida</taxon>
        <taxon>eudicotyledons</taxon>
        <taxon>Gunneridae</taxon>
        <taxon>Pentapetalae</taxon>
        <taxon>rosids</taxon>
        <taxon>fabids</taxon>
        <taxon>Fabales</taxon>
        <taxon>Fabaceae</taxon>
        <taxon>Papilionoideae</taxon>
        <taxon>50 kb inversion clade</taxon>
        <taxon>NPAAA clade</taxon>
        <taxon>indigoferoid/millettioid clade</taxon>
        <taxon>Phaseoleae</taxon>
        <taxon>Clitoria</taxon>
    </lineage>
</organism>
<sequence length="856" mass="95241">MSARVQSLAHVRTRSVLSVPTMRRTPPTIHFLAASDAATSVSSHTHHRGFSGRSYSGGRGQFVSGDAHFQSVRDANLGFRRGQPNPPYNPSPSHPPAPQHHYHNPQFRHPPSQFRQPHHGPPFRPPQNFRPRPPDYRNWEFALTPPPLPPHTERFKVLSYNILADYLALGHRHKLYFHIPQHMLDWQWRKRRLIFELGLWSADIMCLQEVDRFQELAEELKLKGYSGIWKMRTGNAVDGCAIFWQTSRFKLLYEESIEYNKLGLRDNVAQVCVLEFINQNGSPQSSLTGNRKVVVCNIHVLYNPNRGEIKLGQVRVLLDKAKAVSKFWDGAPVVICGDFNCTPKSPLYNFISEQKLDLSGIDRDKVSGQASAIIRAPKFYSPNSSERHAKDPGSVRVTSIEAGKEGSTEQLDVQNLDTESISLENQYTQTVLNMPVKSSTNVACGKESDTYARKDTQETADDPYKIFCEAGSIKEESDPSYSEGRLPIGHKSGEIHDVAPLTLSAPEAVSSDITELGIDQHISDSVSTSNKELLIENANLHVPEGNKNVDFDCSPTSLQEVDQSFQVNIDLESTDLGNTGISSAKPSSQTSVSSAFEVPHTEYNESPSCEVIANDPKNSSSTSFLVDKSHHLSNIDFPLDEQLEKSFLDEIDKSIISSENVVEDGSTFISALHNNKGGVDLDLGPSEKSDLAKSYQFEELDSASINLLLPVESNEVENDFSPSQTSKSIDAEESTYNPSLWTPMEIETATGNAECPFLKHPLSLRSTYTEAKDCSATRDPHGEPLVTSYNRCFLGTVDYIWRSEGVQTVRVLAPMPKHAMEWTCGFPTKKWGSDHIALVSELAFLKDGADISTNLT</sequence>
<dbReference type="InterPro" id="IPR036691">
    <property type="entry name" value="Endo/exonu/phosph_ase_sf"/>
</dbReference>
<accession>A0AAN9PDR5</accession>
<dbReference type="Pfam" id="PF03372">
    <property type="entry name" value="Exo_endo_phos"/>
    <property type="match status" value="1"/>
</dbReference>
<evidence type="ECO:0000313" key="4">
    <source>
        <dbReference type="Proteomes" id="UP001359559"/>
    </source>
</evidence>
<comment type="caution">
    <text evidence="3">The sequence shown here is derived from an EMBL/GenBank/DDBJ whole genome shotgun (WGS) entry which is preliminary data.</text>
</comment>
<evidence type="ECO:0000259" key="2">
    <source>
        <dbReference type="Pfam" id="PF03372"/>
    </source>
</evidence>
<dbReference type="PANTHER" id="PTHR12121:SF85">
    <property type="entry name" value="CARBON CATABOLITE REPRESSOR PROTEIN 4 HOMOLOG 6"/>
    <property type="match status" value="1"/>
</dbReference>
<feature type="compositionally biased region" description="Pro residues" evidence="1">
    <location>
        <begin position="84"/>
        <end position="98"/>
    </location>
</feature>
<dbReference type="EMBL" id="JAYKXN010000004">
    <property type="protein sequence ID" value="KAK7293642.1"/>
    <property type="molecule type" value="Genomic_DNA"/>
</dbReference>
<dbReference type="InterPro" id="IPR005135">
    <property type="entry name" value="Endo/exonuclease/phosphatase"/>
</dbReference>
<dbReference type="Gene3D" id="3.60.10.10">
    <property type="entry name" value="Endonuclease/exonuclease/phosphatase"/>
    <property type="match status" value="2"/>
</dbReference>
<gene>
    <name evidence="3" type="ORF">RJT34_16514</name>
</gene>
<dbReference type="AlphaFoldDB" id="A0AAN9PDR5"/>
<proteinExistence type="predicted"/>
<dbReference type="InterPro" id="IPR050410">
    <property type="entry name" value="CCR4/nocturin_mRNA_transcr"/>
</dbReference>
<protein>
    <recommendedName>
        <fullName evidence="2">Endonuclease/exonuclease/phosphatase domain-containing protein</fullName>
    </recommendedName>
</protein>
<keyword evidence="4" id="KW-1185">Reference proteome</keyword>
<dbReference type="SUPFAM" id="SSF56219">
    <property type="entry name" value="DNase I-like"/>
    <property type="match status" value="1"/>
</dbReference>
<feature type="domain" description="Endonuclease/exonuclease/phosphatase" evidence="2">
    <location>
        <begin position="200"/>
        <end position="364"/>
    </location>
</feature>
<evidence type="ECO:0000313" key="3">
    <source>
        <dbReference type="EMBL" id="KAK7293642.1"/>
    </source>
</evidence>